<reference evidence="1 2" key="1">
    <citation type="journal article" date="2010" name="BMC Genomics">
        <title>Genome comparison of the epiphytic bacteria Erwinia billingiae and E. tasmaniensis with the pear pathogen E. pyrifoliae.</title>
        <authorList>
            <person name="Kube M."/>
            <person name="Migdoll A.M."/>
            <person name="Gehring I."/>
            <person name="Heitmann K."/>
            <person name="Mayer Y."/>
            <person name="Kuhl H."/>
            <person name="Knaust F."/>
            <person name="Geider K."/>
            <person name="Reinhardt R."/>
        </authorList>
    </citation>
    <scope>NUCLEOTIDE SEQUENCE [LARGE SCALE GENOMIC DNA]</scope>
    <source>
        <strain evidence="1 2">Eb661</strain>
    </source>
</reference>
<accession>D8ML84</accession>
<protein>
    <submittedName>
        <fullName evidence="1">Uncharacterized protein</fullName>
    </submittedName>
</protein>
<dbReference type="STRING" id="634500.EbC_43810"/>
<dbReference type="EMBL" id="FP236843">
    <property type="protein sequence ID" value="CAX61912.1"/>
    <property type="molecule type" value="Genomic_DNA"/>
</dbReference>
<dbReference type="KEGG" id="ebi:EbC_43810"/>
<evidence type="ECO:0000313" key="1">
    <source>
        <dbReference type="EMBL" id="CAX61912.1"/>
    </source>
</evidence>
<sequence length="38" mass="4111">MFIASKPAFGVAIARQLSSVTHNPLFHAASPSCRGFRH</sequence>
<dbReference type="HOGENOM" id="CLU_3327648_0_0_6"/>
<organism evidence="2">
    <name type="scientific">Erwinia billingiae (strain Eb661)</name>
    <dbReference type="NCBI Taxonomy" id="634500"/>
    <lineage>
        <taxon>Bacteria</taxon>
        <taxon>Pseudomonadati</taxon>
        <taxon>Pseudomonadota</taxon>
        <taxon>Gammaproteobacteria</taxon>
        <taxon>Enterobacterales</taxon>
        <taxon>Erwiniaceae</taxon>
        <taxon>Erwinia</taxon>
    </lineage>
</organism>
<name>D8ML84_ERWBE</name>
<keyword evidence="2" id="KW-1185">Reference proteome</keyword>
<proteinExistence type="predicted"/>
<dbReference type="AlphaFoldDB" id="D8ML84"/>
<gene>
    <name evidence="1" type="ordered locus">EbC_43810</name>
</gene>
<evidence type="ECO:0000313" key="2">
    <source>
        <dbReference type="Proteomes" id="UP000008793"/>
    </source>
</evidence>
<dbReference type="Proteomes" id="UP000008793">
    <property type="component" value="Chromosome"/>
</dbReference>